<evidence type="ECO:0000313" key="5">
    <source>
        <dbReference type="Proteomes" id="UP000254287"/>
    </source>
</evidence>
<evidence type="ECO:0008006" key="6">
    <source>
        <dbReference type="Google" id="ProtNLM"/>
    </source>
</evidence>
<keyword evidence="3" id="KW-0732">Signal</keyword>
<feature type="signal peptide" evidence="3">
    <location>
        <begin position="1"/>
        <end position="27"/>
    </location>
</feature>
<dbReference type="AlphaFoldDB" id="A0A376CUG1"/>
<dbReference type="RefSeq" id="WP_115021291.1">
    <property type="nucleotide sequence ID" value="NZ_CP069533.1"/>
</dbReference>
<organism evidence="4 5">
    <name type="scientific">Corynebacterium minutissimum</name>
    <dbReference type="NCBI Taxonomy" id="38301"/>
    <lineage>
        <taxon>Bacteria</taxon>
        <taxon>Bacillati</taxon>
        <taxon>Actinomycetota</taxon>
        <taxon>Actinomycetes</taxon>
        <taxon>Mycobacteriales</taxon>
        <taxon>Corynebacteriaceae</taxon>
        <taxon>Corynebacterium</taxon>
    </lineage>
</organism>
<proteinExistence type="predicted"/>
<dbReference type="EMBL" id="UFXP01000001">
    <property type="protein sequence ID" value="STC75251.1"/>
    <property type="molecule type" value="Genomic_DNA"/>
</dbReference>
<feature type="chain" id="PRO_5017085475" description="Secreted protein" evidence="3">
    <location>
        <begin position="28"/>
        <end position="205"/>
    </location>
</feature>
<sequence>MKKTSLTLATTALSGCLVLAGTTIASADEEATQENDTKINICWAPAAEFTTTVDEKEHTFKQESFGLWRAADNEDLTLNRAEVMEIAKADTQACGEQDEAAVQIQESIINNPPTSTTTTSTTTTSETSTSETPASETPSTPSETPSQSETPTAESSSFDESLSSEDGEPTDLGIAAIIAAVLGVVGAIAAVAPSVAKSLGIKLPF</sequence>
<protein>
    <recommendedName>
        <fullName evidence="6">Secreted protein</fullName>
    </recommendedName>
</protein>
<evidence type="ECO:0000313" key="4">
    <source>
        <dbReference type="EMBL" id="STC75251.1"/>
    </source>
</evidence>
<feature type="transmembrane region" description="Helical" evidence="2">
    <location>
        <begin position="172"/>
        <end position="196"/>
    </location>
</feature>
<gene>
    <name evidence="4" type="ORF">NCTC10289_00624</name>
</gene>
<evidence type="ECO:0000256" key="2">
    <source>
        <dbReference type="SAM" id="Phobius"/>
    </source>
</evidence>
<accession>A0A376CUG1</accession>
<keyword evidence="2" id="KW-1133">Transmembrane helix</keyword>
<name>A0A376CUG1_9CORY</name>
<reference evidence="4 5" key="1">
    <citation type="submission" date="2018-06" db="EMBL/GenBank/DDBJ databases">
        <authorList>
            <consortium name="Pathogen Informatics"/>
            <person name="Doyle S."/>
        </authorList>
    </citation>
    <scope>NUCLEOTIDE SEQUENCE [LARGE SCALE GENOMIC DNA]</scope>
    <source>
        <strain evidence="4 5">NCTC10289</strain>
    </source>
</reference>
<feature type="region of interest" description="Disordered" evidence="1">
    <location>
        <begin position="106"/>
        <end position="167"/>
    </location>
</feature>
<dbReference type="Proteomes" id="UP000254287">
    <property type="component" value="Unassembled WGS sequence"/>
</dbReference>
<keyword evidence="2" id="KW-0472">Membrane</keyword>
<evidence type="ECO:0000256" key="3">
    <source>
        <dbReference type="SAM" id="SignalP"/>
    </source>
</evidence>
<keyword evidence="2" id="KW-0812">Transmembrane</keyword>
<feature type="compositionally biased region" description="Low complexity" evidence="1">
    <location>
        <begin position="112"/>
        <end position="161"/>
    </location>
</feature>
<evidence type="ECO:0000256" key="1">
    <source>
        <dbReference type="SAM" id="MobiDB-lite"/>
    </source>
</evidence>
<dbReference type="PROSITE" id="PS51257">
    <property type="entry name" value="PROKAR_LIPOPROTEIN"/>
    <property type="match status" value="1"/>
</dbReference>